<dbReference type="Pfam" id="PF25520">
    <property type="entry name" value="AAA_lid_TANC1"/>
    <property type="match status" value="1"/>
</dbReference>
<dbReference type="Pfam" id="PF24883">
    <property type="entry name" value="NPHP3_N"/>
    <property type="match status" value="1"/>
</dbReference>
<dbReference type="PANTHER" id="PTHR24166">
    <property type="entry name" value="ROLLING PEBBLES, ISOFORM B"/>
    <property type="match status" value="1"/>
</dbReference>
<dbReference type="VEuPathDB" id="VectorBase:PPAPM1_000447"/>
<dbReference type="InterPro" id="IPR027417">
    <property type="entry name" value="P-loop_NTPase"/>
</dbReference>
<feature type="domain" description="Nephrocystin 3-like N-terminal" evidence="7">
    <location>
        <begin position="244"/>
        <end position="445"/>
    </location>
</feature>
<evidence type="ECO:0000256" key="4">
    <source>
        <dbReference type="ARBA" id="ARBA00023043"/>
    </source>
</evidence>
<dbReference type="Proteomes" id="UP000092462">
    <property type="component" value="Unassembled WGS sequence"/>
</dbReference>
<dbReference type="PROSITE" id="PS50088">
    <property type="entry name" value="ANK_REPEAT"/>
    <property type="match status" value="5"/>
</dbReference>
<dbReference type="Gene3D" id="3.40.50.300">
    <property type="entry name" value="P-loop containing nucleotide triphosphate hydrolases"/>
    <property type="match status" value="1"/>
</dbReference>
<evidence type="ECO:0000313" key="11">
    <source>
        <dbReference type="Proteomes" id="UP000092462"/>
    </source>
</evidence>
<dbReference type="AlphaFoldDB" id="A0A1B0CZK7"/>
<dbReference type="InterPro" id="IPR002110">
    <property type="entry name" value="Ankyrin_rpt"/>
</dbReference>
<evidence type="ECO:0008006" key="12">
    <source>
        <dbReference type="Google" id="ProtNLM"/>
    </source>
</evidence>
<dbReference type="SMART" id="SM00248">
    <property type="entry name" value="ANK"/>
    <property type="match status" value="10"/>
</dbReference>
<dbReference type="SUPFAM" id="SSF48452">
    <property type="entry name" value="TPR-like"/>
    <property type="match status" value="1"/>
</dbReference>
<feature type="domain" description="TANC1/2-like winged helix" evidence="9">
    <location>
        <begin position="558"/>
        <end position="709"/>
    </location>
</feature>
<dbReference type="InterPro" id="IPR058056">
    <property type="entry name" value="WH_TANC1/2"/>
</dbReference>
<dbReference type="InterPro" id="IPR056884">
    <property type="entry name" value="NPHP3-like_N"/>
</dbReference>
<evidence type="ECO:0000313" key="10">
    <source>
        <dbReference type="EnsemblMetazoa" id="PPAI000529-PA"/>
    </source>
</evidence>
<evidence type="ECO:0000259" key="8">
    <source>
        <dbReference type="Pfam" id="PF25520"/>
    </source>
</evidence>
<feature type="region of interest" description="Disordered" evidence="6">
    <location>
        <begin position="36"/>
        <end position="66"/>
    </location>
</feature>
<dbReference type="Gene3D" id="1.25.40.20">
    <property type="entry name" value="Ankyrin repeat-containing domain"/>
    <property type="match status" value="3"/>
</dbReference>
<proteinExistence type="inferred from homology"/>
<keyword evidence="11" id="KW-1185">Reference proteome</keyword>
<dbReference type="Pfam" id="PF12796">
    <property type="entry name" value="Ank_2"/>
    <property type="match status" value="3"/>
</dbReference>
<dbReference type="VEuPathDB" id="VectorBase:PPAI000529"/>
<dbReference type="SUPFAM" id="SSF48403">
    <property type="entry name" value="Ankyrin repeat"/>
    <property type="match status" value="1"/>
</dbReference>
<dbReference type="PROSITE" id="PS50297">
    <property type="entry name" value="ANK_REP_REGION"/>
    <property type="match status" value="3"/>
</dbReference>
<keyword evidence="2" id="KW-0677">Repeat</keyword>
<dbReference type="SUPFAM" id="SSF52540">
    <property type="entry name" value="P-loop containing nucleoside triphosphate hydrolases"/>
    <property type="match status" value="1"/>
</dbReference>
<dbReference type="InterPro" id="IPR036770">
    <property type="entry name" value="Ankyrin_rpt-contain_sf"/>
</dbReference>
<dbReference type="PANTHER" id="PTHR24166:SF55">
    <property type="entry name" value="ROLLING PEBBLES, ISOFORM B"/>
    <property type="match status" value="1"/>
</dbReference>
<organism evidence="10 11">
    <name type="scientific">Phlebotomus papatasi</name>
    <name type="common">Sandfly</name>
    <dbReference type="NCBI Taxonomy" id="29031"/>
    <lineage>
        <taxon>Eukaryota</taxon>
        <taxon>Metazoa</taxon>
        <taxon>Ecdysozoa</taxon>
        <taxon>Arthropoda</taxon>
        <taxon>Hexapoda</taxon>
        <taxon>Insecta</taxon>
        <taxon>Pterygota</taxon>
        <taxon>Neoptera</taxon>
        <taxon>Endopterygota</taxon>
        <taxon>Diptera</taxon>
        <taxon>Nematocera</taxon>
        <taxon>Psychodoidea</taxon>
        <taxon>Psychodidae</taxon>
        <taxon>Phlebotomus</taxon>
        <taxon>Phlebotomus</taxon>
    </lineage>
</organism>
<dbReference type="Pfam" id="PF13637">
    <property type="entry name" value="Ank_4"/>
    <property type="match status" value="1"/>
</dbReference>
<feature type="domain" description="TANC1/2-like AAA+ ATPase lid" evidence="8">
    <location>
        <begin position="465"/>
        <end position="556"/>
    </location>
</feature>
<dbReference type="EnsemblMetazoa" id="PPAI000529-RA">
    <property type="protein sequence ID" value="PPAI000529-PA"/>
    <property type="gene ID" value="PPAI000529"/>
</dbReference>
<dbReference type="Gene3D" id="1.25.40.10">
    <property type="entry name" value="Tetratricopeptide repeat domain"/>
    <property type="match status" value="1"/>
</dbReference>
<reference evidence="10" key="1">
    <citation type="submission" date="2022-08" db="UniProtKB">
        <authorList>
            <consortium name="EnsemblMetazoa"/>
        </authorList>
    </citation>
    <scope>IDENTIFICATION</scope>
    <source>
        <strain evidence="10">Israel</strain>
    </source>
</reference>
<accession>A0A1B0CZK7</accession>
<dbReference type="Pfam" id="PF25521">
    <property type="entry name" value="WHD_TANC1"/>
    <property type="match status" value="1"/>
</dbReference>
<keyword evidence="1" id="KW-0597">Phosphoprotein</keyword>
<sequence>MKHINHAALKKSEDLTARLCATPPQNRRKIFNTKNLRSPFGSHRRTASTTGTIENACNRSDDDGEASKEKMYISGKMKDAELHARLGFFLDNPCRNSVDSAIKQPLQSCTSLVSTNTSPVSTLTGSSDADMSRVLQDSGVYIGGSNSIGSLMSMSISEQSNSSLSPVTRRHSVTTSQAGNVEDLTLFKNRRVPIRRSARSGALKGPVDPKIRFAQYRQTQQLTLKPLFFEVPVQEQEPLFIGRQWLMRDISNIINQTDSQGILLQGSPGTGKTAVLLQLVDHSCFGRRRSEAMRDNEGIYCQVNVVNERIKALSSYIVAYHFCQADNNLTCLVPDFVHSLAAQLCQAPQLCAYRDYLLGESHLQNILSVKECIADPERALKMGILEPLITLRRSGNITAKNCVILIDALCEAEYHRPDHGDTLATFLAKMVAHFPPWLKVVATVRTQMMEFVKMLPLTRLSLDISNDTTQKDIYEYCTFRLKTSSSIVNNIHPSGKEGNMSNQNKFIQYLISLAKGSFLFVKLTLDLIECGHLVIKSSSYKVLPVSLAQIFLLRFNLKFPTVTKYERVSNILNVCLATLYPLTQVEIFYSINALHANSPLTWQEFVESFNELSDLLVKRLDNTYMFFHPALREWLIRRDPSESMKFLCDFRLGHAAIAFRLSRLHAPLDGELSLELGHHILKAHIYRNSNHSLLPRDLQAYWIASVTDNISSSLCTLRNVYSPNIKVSRLLLLAGASPDFVTDFVGNAPILCIAASEGIVSMVNLLLEFGADVEKCNSQGNTPLILASAKGHCDVVRQLVAAGSALGHTDTSGRCALVHAARSGKLNVVKYLLASDWIGRDGFNDMSLSQAAQQALVAASSQGSTDIVEELLDSADVCIDGEDSITGETALTGAAKCGCVDTVTALLARGASCGARNRKNISALLVAAKDNHRAVIERLIQYHVDLEDSDNDGKTAVIVAAQEANMDVIEVLVERGVNLEKKDNEGLTALSWSCLRGHLQTATYLIEKLANIHHTDKTGRTPLDLAAYQGSGALVQMLLDRGSQIEHVDINGMRPLDRAIACRNVQIIQVFLKRGAKLGPTTLLLLNKLLEDGNTLYRKNRLQEASHRYQYALKKFPLDNSEHSSTFNQLKVNFLLNHSRCNRKMNNIAEAIDLATQAIEMNPESYEGFHLRAKALLECGQVEKAFSDSKSALQRGQTASMDIKNVLIRFHDEVLKRKAYLLTHETDSSTDL</sequence>
<evidence type="ECO:0000256" key="1">
    <source>
        <dbReference type="ARBA" id="ARBA00022553"/>
    </source>
</evidence>
<evidence type="ECO:0000259" key="7">
    <source>
        <dbReference type="Pfam" id="PF24883"/>
    </source>
</evidence>
<evidence type="ECO:0000256" key="2">
    <source>
        <dbReference type="ARBA" id="ARBA00022737"/>
    </source>
</evidence>
<feature type="compositionally biased region" description="Polar residues" evidence="6">
    <location>
        <begin position="47"/>
        <end position="58"/>
    </location>
</feature>
<keyword evidence="3" id="KW-0802">TPR repeat</keyword>
<evidence type="ECO:0000259" key="9">
    <source>
        <dbReference type="Pfam" id="PF25521"/>
    </source>
</evidence>
<keyword evidence="4" id="KW-0040">ANK repeat</keyword>
<evidence type="ECO:0000256" key="6">
    <source>
        <dbReference type="SAM" id="MobiDB-lite"/>
    </source>
</evidence>
<dbReference type="InterPro" id="IPR011990">
    <property type="entry name" value="TPR-like_helical_dom_sf"/>
</dbReference>
<comment type="similarity">
    <text evidence="5">Belongs to the TANC family.</text>
</comment>
<dbReference type="InterPro" id="IPR058018">
    <property type="entry name" value="AAA_lid_TANC1/2"/>
</dbReference>
<evidence type="ECO:0000256" key="3">
    <source>
        <dbReference type="ARBA" id="ARBA00022803"/>
    </source>
</evidence>
<dbReference type="InterPro" id="IPR050889">
    <property type="entry name" value="Dendritic_Spine_Reg/Scaffold"/>
</dbReference>
<protein>
    <recommendedName>
        <fullName evidence="12">Protein TANC2</fullName>
    </recommendedName>
</protein>
<evidence type="ECO:0000256" key="5">
    <source>
        <dbReference type="ARBA" id="ARBA00038259"/>
    </source>
</evidence>
<dbReference type="EMBL" id="AJVK01009623">
    <property type="status" value="NOT_ANNOTATED_CDS"/>
    <property type="molecule type" value="Genomic_DNA"/>
</dbReference>
<name>A0A1B0CZK7_PHLPP</name>